<dbReference type="Gene3D" id="3.40.50.300">
    <property type="entry name" value="P-loop containing nucleotide triphosphate hydrolases"/>
    <property type="match status" value="1"/>
</dbReference>
<dbReference type="GO" id="GO:0008483">
    <property type="term" value="F:transaminase activity"/>
    <property type="evidence" value="ECO:0007669"/>
    <property type="project" value="UniProtKB-KW"/>
</dbReference>
<accession>A0A0P7BZB9</accession>
<dbReference type="InterPro" id="IPR050571">
    <property type="entry name" value="Class-IV_PLP-Dep_Aminotrnsfr"/>
</dbReference>
<dbReference type="EMBL" id="LGTQ01000010">
    <property type="protein sequence ID" value="KPM47565.1"/>
    <property type="molecule type" value="Genomic_DNA"/>
</dbReference>
<dbReference type="STRING" id="1605367.AFM12_13770"/>
<keyword evidence="2" id="KW-0808">Transferase</keyword>
<sequence>MTKRINLWSGPRNISTAIMYSFAQRPDTKVEDEPLYAYYLKNSEARSYHPGAEDILNSMDADADKVLSRIKNDHSAEVFFYKNMTHHLLTMDDAFFEGFHQVILTRDPVEMLPSFAAVIENPTIDDVGYQRHTELIEKLQRDSTPFVVIEAESFLNNPEEKLRKLCEAIDIPFYPEMLFWSAGARPEDGVWAPYWYTNVHKSTGFMPFKKKTEPFPEHLKPLLGECMRHYLKLKAMAL</sequence>
<protein>
    <submittedName>
        <fullName evidence="2">Aminotransferase class IV</fullName>
    </submittedName>
</protein>
<dbReference type="AlphaFoldDB" id="A0A0P7BZB9"/>
<dbReference type="OrthoDB" id="272985at2"/>
<dbReference type="PATRIC" id="fig|1605367.3.peg.151"/>
<dbReference type="GO" id="GO:0019752">
    <property type="term" value="P:carboxylic acid metabolic process"/>
    <property type="evidence" value="ECO:0007669"/>
    <property type="project" value="TreeGrafter"/>
</dbReference>
<dbReference type="RefSeq" id="WP_055149215.1">
    <property type="nucleotide sequence ID" value="NZ_JXSZ01000010.1"/>
</dbReference>
<evidence type="ECO:0000313" key="2">
    <source>
        <dbReference type="EMBL" id="KPM47565.1"/>
    </source>
</evidence>
<dbReference type="SUPFAM" id="SSF52540">
    <property type="entry name" value="P-loop containing nucleoside triphosphate hydrolases"/>
    <property type="match status" value="1"/>
</dbReference>
<evidence type="ECO:0000313" key="3">
    <source>
        <dbReference type="Proteomes" id="UP000050454"/>
    </source>
</evidence>
<gene>
    <name evidence="2" type="ORF">AFM12_13770</name>
</gene>
<evidence type="ECO:0000256" key="1">
    <source>
        <dbReference type="ARBA" id="ARBA00009320"/>
    </source>
</evidence>
<proteinExistence type="inferred from homology"/>
<dbReference type="Pfam" id="PF19798">
    <property type="entry name" value="Sulfotransfer_5"/>
    <property type="match status" value="1"/>
</dbReference>
<dbReference type="Proteomes" id="UP000050454">
    <property type="component" value="Unassembled WGS sequence"/>
</dbReference>
<name>A0A0P7BZB9_9BACT</name>
<organism evidence="2 3">
    <name type="scientific">Jiulongibacter sediminis</name>
    <dbReference type="NCBI Taxonomy" id="1605367"/>
    <lineage>
        <taxon>Bacteria</taxon>
        <taxon>Pseudomonadati</taxon>
        <taxon>Bacteroidota</taxon>
        <taxon>Cytophagia</taxon>
        <taxon>Cytophagales</taxon>
        <taxon>Leadbetterellaceae</taxon>
        <taxon>Jiulongibacter</taxon>
    </lineage>
</organism>
<keyword evidence="3" id="KW-1185">Reference proteome</keyword>
<dbReference type="PANTHER" id="PTHR42743:SF11">
    <property type="entry name" value="AMINODEOXYCHORISMATE LYASE"/>
    <property type="match status" value="1"/>
</dbReference>
<comment type="caution">
    <text evidence="2">The sequence shown here is derived from an EMBL/GenBank/DDBJ whole genome shotgun (WGS) entry which is preliminary data.</text>
</comment>
<comment type="similarity">
    <text evidence="1">Belongs to the class-IV pyridoxal-phosphate-dependent aminotransferase family.</text>
</comment>
<keyword evidence="2" id="KW-0032">Aminotransferase</keyword>
<dbReference type="InterPro" id="IPR027417">
    <property type="entry name" value="P-loop_NTPase"/>
</dbReference>
<reference evidence="2 3" key="1">
    <citation type="submission" date="2015-07" db="EMBL/GenBank/DDBJ databases">
        <title>The draft genome sequence of Leadbetterella sp. JN14-9.</title>
        <authorList>
            <person name="Liu Y."/>
            <person name="Du J."/>
            <person name="Shao Z."/>
        </authorList>
    </citation>
    <scope>NUCLEOTIDE SEQUENCE [LARGE SCALE GENOMIC DNA]</scope>
    <source>
        <strain evidence="2 3">JN14-9</strain>
    </source>
</reference>
<dbReference type="PANTHER" id="PTHR42743">
    <property type="entry name" value="AMINO-ACID AMINOTRANSFERASE"/>
    <property type="match status" value="1"/>
</dbReference>